<evidence type="ECO:0000256" key="1">
    <source>
        <dbReference type="SAM" id="MobiDB-lite"/>
    </source>
</evidence>
<proteinExistence type="predicted"/>
<name>A0ABU4G087_9BACL</name>
<protein>
    <recommendedName>
        <fullName evidence="5">DUF4367 domain-containing protein</fullName>
    </recommendedName>
</protein>
<organism evidence="3 4">
    <name type="scientific">Sporosarcina aquimarina</name>
    <dbReference type="NCBI Taxonomy" id="114975"/>
    <lineage>
        <taxon>Bacteria</taxon>
        <taxon>Bacillati</taxon>
        <taxon>Bacillota</taxon>
        <taxon>Bacilli</taxon>
        <taxon>Bacillales</taxon>
        <taxon>Caryophanaceae</taxon>
        <taxon>Sporosarcina</taxon>
    </lineage>
</organism>
<evidence type="ECO:0000313" key="3">
    <source>
        <dbReference type="EMBL" id="MDW0109802.1"/>
    </source>
</evidence>
<evidence type="ECO:0008006" key="5">
    <source>
        <dbReference type="Google" id="ProtNLM"/>
    </source>
</evidence>
<keyword evidence="4" id="KW-1185">Reference proteome</keyword>
<reference evidence="3 4" key="1">
    <citation type="submission" date="2023-06" db="EMBL/GenBank/DDBJ databases">
        <title>Sporosarcina sp. nov., isolated from Korean traditional fermented seafood 'Jeotgal'.</title>
        <authorList>
            <person name="Yang A.-I."/>
            <person name="Shin N.-R."/>
        </authorList>
    </citation>
    <scope>NUCLEOTIDE SEQUENCE [LARGE SCALE GENOMIC DNA]</scope>
    <source>
        <strain evidence="3 4">KCTC3840</strain>
    </source>
</reference>
<comment type="caution">
    <text evidence="3">The sequence shown here is derived from an EMBL/GenBank/DDBJ whole genome shotgun (WGS) entry which is preliminary data.</text>
</comment>
<feature type="region of interest" description="Disordered" evidence="1">
    <location>
        <begin position="15"/>
        <end position="39"/>
    </location>
</feature>
<sequence length="205" mass="23353">MKPYTDDELTQKLGALSEPFKPTQEQKGTMHQSVFQRKNMRTKRRSLQWKPALISMMMLVSIAVIVTILIGKPDSLSSGLFAKDVTDSWKGTLMTQQDSFEVTNYSIAFDGKTMHIQNNYMGESLMGTDQSESEISAASEDYQAKLAKMTLQEGDYENYIVKKKKDFYTITVPGENNFTYTLEKTAPRQYVGEDGIRYSVNNYID</sequence>
<accession>A0ABU4G087</accession>
<evidence type="ECO:0000313" key="4">
    <source>
        <dbReference type="Proteomes" id="UP001280629"/>
    </source>
</evidence>
<keyword evidence="2" id="KW-0812">Transmembrane</keyword>
<feature type="transmembrane region" description="Helical" evidence="2">
    <location>
        <begin position="47"/>
        <end position="70"/>
    </location>
</feature>
<feature type="compositionally biased region" description="Polar residues" evidence="1">
    <location>
        <begin position="23"/>
        <end position="36"/>
    </location>
</feature>
<dbReference type="RefSeq" id="WP_317935344.1">
    <property type="nucleotide sequence ID" value="NZ_JAUBDH010000003.1"/>
</dbReference>
<keyword evidence="2" id="KW-0472">Membrane</keyword>
<dbReference type="EMBL" id="JAUBDH010000003">
    <property type="protein sequence ID" value="MDW0109802.1"/>
    <property type="molecule type" value="Genomic_DNA"/>
</dbReference>
<evidence type="ECO:0000256" key="2">
    <source>
        <dbReference type="SAM" id="Phobius"/>
    </source>
</evidence>
<gene>
    <name evidence="3" type="ORF">QT716_06995</name>
</gene>
<keyword evidence="2" id="KW-1133">Transmembrane helix</keyword>
<dbReference type="Proteomes" id="UP001280629">
    <property type="component" value="Unassembled WGS sequence"/>
</dbReference>